<dbReference type="InterPro" id="IPR001647">
    <property type="entry name" value="HTH_TetR"/>
</dbReference>
<comment type="caution">
    <text evidence="4">The sequence shown here is derived from an EMBL/GenBank/DDBJ whole genome shotgun (WGS) entry which is preliminary data.</text>
</comment>
<organism evidence="4">
    <name type="scientific">Streptomyces sp. SID7499</name>
    <dbReference type="NCBI Taxonomy" id="2706086"/>
    <lineage>
        <taxon>Bacteria</taxon>
        <taxon>Bacillati</taxon>
        <taxon>Actinomycetota</taxon>
        <taxon>Actinomycetes</taxon>
        <taxon>Kitasatosporales</taxon>
        <taxon>Streptomycetaceae</taxon>
        <taxon>Streptomyces</taxon>
    </lineage>
</organism>
<dbReference type="AlphaFoldDB" id="A0A6G3X0U1"/>
<gene>
    <name evidence="4" type="ORF">G3M58_32490</name>
</gene>
<dbReference type="GO" id="GO:0000976">
    <property type="term" value="F:transcription cis-regulatory region binding"/>
    <property type="evidence" value="ECO:0007669"/>
    <property type="project" value="TreeGrafter"/>
</dbReference>
<dbReference type="InterPro" id="IPR009057">
    <property type="entry name" value="Homeodomain-like_sf"/>
</dbReference>
<dbReference type="GO" id="GO:0003700">
    <property type="term" value="F:DNA-binding transcription factor activity"/>
    <property type="evidence" value="ECO:0007669"/>
    <property type="project" value="TreeGrafter"/>
</dbReference>
<dbReference type="EMBL" id="JAAGMN010003323">
    <property type="protein sequence ID" value="NEE11160.1"/>
    <property type="molecule type" value="Genomic_DNA"/>
</dbReference>
<proteinExistence type="predicted"/>
<evidence type="ECO:0000259" key="3">
    <source>
        <dbReference type="PROSITE" id="PS50977"/>
    </source>
</evidence>
<dbReference type="PANTHER" id="PTHR30055:SF146">
    <property type="entry name" value="HTH-TYPE TRANSCRIPTIONAL DUAL REGULATOR CECR"/>
    <property type="match status" value="1"/>
</dbReference>
<protein>
    <submittedName>
        <fullName evidence="4">TetR/AcrR family transcriptional regulator</fullName>
    </submittedName>
</protein>
<evidence type="ECO:0000256" key="1">
    <source>
        <dbReference type="ARBA" id="ARBA00023125"/>
    </source>
</evidence>
<accession>A0A6G3X0U1</accession>
<dbReference type="Pfam" id="PF00440">
    <property type="entry name" value="TetR_N"/>
    <property type="match status" value="1"/>
</dbReference>
<evidence type="ECO:0000256" key="2">
    <source>
        <dbReference type="PROSITE-ProRule" id="PRU00335"/>
    </source>
</evidence>
<feature type="DNA-binding region" description="H-T-H motif" evidence="2">
    <location>
        <begin position="27"/>
        <end position="46"/>
    </location>
</feature>
<dbReference type="SUPFAM" id="SSF46689">
    <property type="entry name" value="Homeodomain-like"/>
    <property type="match status" value="1"/>
</dbReference>
<name>A0A6G3X0U1_9ACTN</name>
<dbReference type="PANTHER" id="PTHR30055">
    <property type="entry name" value="HTH-TYPE TRANSCRIPTIONAL REGULATOR RUTR"/>
    <property type="match status" value="1"/>
</dbReference>
<sequence>MSAEERRESVVRAAITEFARGGYNATSTEAIARRVGVSQPYLFRLFPNKQAIFLAAAERCLEETRRVFAEASEGLEGEEALGAMAEAYQRLIVDDGEKLMMQMQMYAAVAAAEAAGDRAFGESLRTAWERMWSDVHIALGADENETTSFLAYGMLINTLASLGFPSDHRVWSGFHISSRPAGASGGSAG</sequence>
<keyword evidence="1 2" id="KW-0238">DNA-binding</keyword>
<dbReference type="InterPro" id="IPR050109">
    <property type="entry name" value="HTH-type_TetR-like_transc_reg"/>
</dbReference>
<dbReference type="PROSITE" id="PS50977">
    <property type="entry name" value="HTH_TETR_2"/>
    <property type="match status" value="1"/>
</dbReference>
<dbReference type="Gene3D" id="1.10.357.10">
    <property type="entry name" value="Tetracycline Repressor, domain 2"/>
    <property type="match status" value="1"/>
</dbReference>
<dbReference type="PRINTS" id="PR00455">
    <property type="entry name" value="HTHTETR"/>
</dbReference>
<reference evidence="4" key="1">
    <citation type="submission" date="2020-01" db="EMBL/GenBank/DDBJ databases">
        <title>Insect and environment-associated Actinomycetes.</title>
        <authorList>
            <person name="Currrie C."/>
            <person name="Chevrette M."/>
            <person name="Carlson C."/>
            <person name="Stubbendieck R."/>
            <person name="Wendt-Pienkowski E."/>
        </authorList>
    </citation>
    <scope>NUCLEOTIDE SEQUENCE</scope>
    <source>
        <strain evidence="4">SID7499</strain>
    </source>
</reference>
<feature type="domain" description="HTH tetR-type" evidence="3">
    <location>
        <begin position="4"/>
        <end position="64"/>
    </location>
</feature>
<evidence type="ECO:0000313" key="4">
    <source>
        <dbReference type="EMBL" id="NEE11160.1"/>
    </source>
</evidence>